<keyword evidence="2" id="KW-0472">Membrane</keyword>
<keyword evidence="4" id="KW-1185">Reference proteome</keyword>
<feature type="compositionally biased region" description="Polar residues" evidence="1">
    <location>
        <begin position="78"/>
        <end position="88"/>
    </location>
</feature>
<keyword evidence="2" id="KW-0812">Transmembrane</keyword>
<dbReference type="OrthoDB" id="4034718at2759"/>
<dbReference type="Proteomes" id="UP000191024">
    <property type="component" value="Chromosome C"/>
</dbReference>
<reference evidence="4" key="1">
    <citation type="submission" date="2016-03" db="EMBL/GenBank/DDBJ databases">
        <authorList>
            <person name="Devillers H."/>
        </authorList>
    </citation>
    <scope>NUCLEOTIDE SEQUENCE [LARGE SCALE GENOMIC DNA]</scope>
</reference>
<evidence type="ECO:0000313" key="4">
    <source>
        <dbReference type="Proteomes" id="UP000191024"/>
    </source>
</evidence>
<keyword evidence="2" id="KW-1133">Transmembrane helix</keyword>
<sequence>MPESLRDLKLWTTLKKSSKGKRDADKEKSPLRRSFSRNYHAIRSRKSSPPGNHLNDSAESQPAITHSEPASPLESPKPNFSTESSPAFETSPAMLDRGLTGIDYNKLERGEYSPAPKSPVQQDAVKPKSRESKLLPTLDLFPRGNTEGNPTIHSNGAMSAPPTCLIEHPPRDMNRSPLPSPRLPDCSQNPQDPQRQSQITNWLWALYYNNQIIFYCVFGLLLIASSIYTALTGKGSKYYVVIVRATICWIMGSNVSQNLLGDGFCSFGDI</sequence>
<evidence type="ECO:0000256" key="2">
    <source>
        <dbReference type="SAM" id="Phobius"/>
    </source>
</evidence>
<feature type="compositionally biased region" description="Basic and acidic residues" evidence="1">
    <location>
        <begin position="20"/>
        <end position="30"/>
    </location>
</feature>
<accession>A0A1G4J1D4</accession>
<evidence type="ECO:0000256" key="1">
    <source>
        <dbReference type="SAM" id="MobiDB-lite"/>
    </source>
</evidence>
<proteinExistence type="predicted"/>
<gene>
    <name evidence="3" type="ORF">LAMI_0C03224G</name>
</gene>
<organism evidence="3 4">
    <name type="scientific">Lachancea mirantina</name>
    <dbReference type="NCBI Taxonomy" id="1230905"/>
    <lineage>
        <taxon>Eukaryota</taxon>
        <taxon>Fungi</taxon>
        <taxon>Dikarya</taxon>
        <taxon>Ascomycota</taxon>
        <taxon>Saccharomycotina</taxon>
        <taxon>Saccharomycetes</taxon>
        <taxon>Saccharomycetales</taxon>
        <taxon>Saccharomycetaceae</taxon>
        <taxon>Lachancea</taxon>
    </lineage>
</organism>
<name>A0A1G4J1D4_9SACH</name>
<dbReference type="EMBL" id="LT598466">
    <property type="protein sequence ID" value="SCU83439.1"/>
    <property type="molecule type" value="Genomic_DNA"/>
</dbReference>
<feature type="transmembrane region" description="Helical" evidence="2">
    <location>
        <begin position="212"/>
        <end position="231"/>
    </location>
</feature>
<feature type="compositionally biased region" description="Polar residues" evidence="1">
    <location>
        <begin position="47"/>
        <end position="64"/>
    </location>
</feature>
<feature type="region of interest" description="Disordered" evidence="1">
    <location>
        <begin position="109"/>
        <end position="194"/>
    </location>
</feature>
<dbReference type="AlphaFoldDB" id="A0A1G4J1D4"/>
<evidence type="ECO:0000313" key="3">
    <source>
        <dbReference type="EMBL" id="SCU83439.1"/>
    </source>
</evidence>
<feature type="region of interest" description="Disordered" evidence="1">
    <location>
        <begin position="1"/>
        <end position="97"/>
    </location>
</feature>
<feature type="compositionally biased region" description="Polar residues" evidence="1">
    <location>
        <begin position="146"/>
        <end position="157"/>
    </location>
</feature>
<protein>
    <submittedName>
        <fullName evidence="3">LAMI_0C03224g1_1</fullName>
    </submittedName>
</protein>